<keyword evidence="1 6" id="KW-0597">Phosphoprotein</keyword>
<keyword evidence="13" id="KW-1185">Reference proteome</keyword>
<dbReference type="Pfam" id="PF02503">
    <property type="entry name" value="PP_kinase"/>
    <property type="match status" value="1"/>
</dbReference>
<evidence type="ECO:0000259" key="9">
    <source>
        <dbReference type="Pfam" id="PF13089"/>
    </source>
</evidence>
<evidence type="ECO:0000259" key="8">
    <source>
        <dbReference type="Pfam" id="PF02503"/>
    </source>
</evidence>
<evidence type="ECO:0000259" key="11">
    <source>
        <dbReference type="Pfam" id="PF17941"/>
    </source>
</evidence>
<dbReference type="Gene3D" id="3.30.870.10">
    <property type="entry name" value="Endonuclease Chain A"/>
    <property type="match status" value="2"/>
</dbReference>
<dbReference type="InterPro" id="IPR025200">
    <property type="entry name" value="PPK_C_dom2"/>
</dbReference>
<accession>A0A3N0EJ66</accession>
<feature type="binding site" evidence="6">
    <location>
        <position position="365"/>
    </location>
    <ligand>
        <name>Mg(2+)</name>
        <dbReference type="ChEBI" id="CHEBI:18420"/>
    </ligand>
</feature>
<feature type="domain" description="Polyphosphate kinase C-terminal" evidence="11">
    <location>
        <begin position="321"/>
        <end position="483"/>
    </location>
</feature>
<evidence type="ECO:0000256" key="2">
    <source>
        <dbReference type="ARBA" id="ARBA00022679"/>
    </source>
</evidence>
<dbReference type="CDD" id="cd09167">
    <property type="entry name" value="PLDc_EcPPK1_C2_like"/>
    <property type="match status" value="1"/>
</dbReference>
<dbReference type="OrthoDB" id="9761456at2"/>
<dbReference type="SUPFAM" id="SSF56024">
    <property type="entry name" value="Phospholipase D/nuclease"/>
    <property type="match status" value="2"/>
</dbReference>
<comment type="catalytic activity">
    <reaction evidence="6 7">
        <text>[phosphate](n) + ATP = [phosphate](n+1) + ADP</text>
        <dbReference type="Rhea" id="RHEA:19573"/>
        <dbReference type="Rhea" id="RHEA-COMP:9859"/>
        <dbReference type="Rhea" id="RHEA-COMP:14280"/>
        <dbReference type="ChEBI" id="CHEBI:16838"/>
        <dbReference type="ChEBI" id="CHEBI:30616"/>
        <dbReference type="ChEBI" id="CHEBI:456216"/>
        <dbReference type="EC" id="2.7.4.1"/>
    </reaction>
</comment>
<evidence type="ECO:0000259" key="10">
    <source>
        <dbReference type="Pfam" id="PF13090"/>
    </source>
</evidence>
<keyword evidence="6" id="KW-0479">Metal-binding</keyword>
<dbReference type="Pfam" id="PF17941">
    <property type="entry name" value="PP_kinase_C_1"/>
    <property type="match status" value="1"/>
</dbReference>
<dbReference type="EMBL" id="RJTM01000068">
    <property type="protein sequence ID" value="RNL87871.1"/>
    <property type="molecule type" value="Genomic_DNA"/>
</dbReference>
<name>A0A3N0EJ66_SINP1</name>
<comment type="function">
    <text evidence="6 7">Catalyzes the reversible transfer of the terminal phosphate of ATP to form a long-chain polyphosphate (polyP).</text>
</comment>
<comment type="cofactor">
    <cofactor evidence="6">
        <name>Mg(2+)</name>
        <dbReference type="ChEBI" id="CHEBI:18420"/>
    </cofactor>
</comment>
<dbReference type="SUPFAM" id="SSF140356">
    <property type="entry name" value="PPK N-terminal domain-like"/>
    <property type="match status" value="1"/>
</dbReference>
<feature type="active site" description="Phosphohistidine intermediate" evidence="6">
    <location>
        <position position="425"/>
    </location>
</feature>
<dbReference type="PIRSF" id="PIRSF015589">
    <property type="entry name" value="PP_kinase"/>
    <property type="match status" value="1"/>
</dbReference>
<feature type="domain" description="Polyphosphate kinase C-terminal" evidence="10">
    <location>
        <begin position="495"/>
        <end position="664"/>
    </location>
</feature>
<feature type="binding site" evidence="6">
    <location>
        <position position="459"/>
    </location>
    <ligand>
        <name>ATP</name>
        <dbReference type="ChEBI" id="CHEBI:30616"/>
    </ligand>
</feature>
<sequence>MLNEPEFYNRDLSWLQFNHRVLQEAADTGNPLYERIKFLAIFSSNLDEFFKVRVSAIRQLKKLDKDFRKKLISKPNKLIKEIKHRVEKQQEWFGEIYRDQIVPELKQNNIHIITRSEFNKEQKAFSLACFKTFANRLDIRYLDDDMSMNAIALESEAMAMVVAFEEETAPALVRFPEEVDRFVVLPSDDGKFFVTFIDDILRDNLDKMCKKDIRNMYALKLTRDAELYLEDEYSGTLVDAIYNALDKRKTGQATRLLVDKSIPGYLKAKLKAALGIHDVDLVMGGTYHNFKDFFGFPGPSDKLLQYDALERKNPIWGNEKNIFKAIEEKDRLLHFPYHSFDVLVRLIEEAASDEKVTDIKISLYRVGKESRLLHALAKCCERKKNVFLFIEAQARFDEEFNILWGRTFEEMGARVVYSFPGIKVHSKILLIRKKDDSGRIKKYGYVATGNFNEKNSGIYGDLGIITANGTITDEIDDVFRVLARDLIIPRVKHALVSPFNSRVKFMKLIAGEIEKARKDKKGYIFLKMNSLQDPDMIEALYRASNSGVEVVLIIRGICCLVPGIKGQSENIRVISIVGRFLEHSRIYCFGHGEQSRIYIGSADWMTRNLDHRIEVIIPVLDRELRNYLVKFIEMQLSDNVKARVIDKDQSNLYVRDGEKAINSQEETTMIQST</sequence>
<feature type="binding site" evidence="6">
    <location>
        <position position="555"/>
    </location>
    <ligand>
        <name>ATP</name>
        <dbReference type="ChEBI" id="CHEBI:30616"/>
    </ligand>
</feature>
<keyword evidence="4 6" id="KW-0418">Kinase</keyword>
<proteinExistence type="inferred from homology"/>
<evidence type="ECO:0000256" key="5">
    <source>
        <dbReference type="ARBA" id="ARBA00022840"/>
    </source>
</evidence>
<dbReference type="GO" id="GO:0008976">
    <property type="term" value="F:polyphosphate kinase activity"/>
    <property type="evidence" value="ECO:0007669"/>
    <property type="project" value="UniProtKB-UniRule"/>
</dbReference>
<dbReference type="HAMAP" id="MF_00347">
    <property type="entry name" value="Polyphosphate_kinase"/>
    <property type="match status" value="1"/>
</dbReference>
<dbReference type="EC" id="2.7.4.1" evidence="6 7"/>
<dbReference type="GO" id="GO:0009358">
    <property type="term" value="C:polyphosphate kinase complex"/>
    <property type="evidence" value="ECO:0007669"/>
    <property type="project" value="InterPro"/>
</dbReference>
<evidence type="ECO:0000256" key="7">
    <source>
        <dbReference type="RuleBase" id="RU003800"/>
    </source>
</evidence>
<evidence type="ECO:0000256" key="3">
    <source>
        <dbReference type="ARBA" id="ARBA00022741"/>
    </source>
</evidence>
<evidence type="ECO:0000256" key="1">
    <source>
        <dbReference type="ARBA" id="ARBA00022553"/>
    </source>
</evidence>
<keyword evidence="6" id="KW-0460">Magnesium</keyword>
<dbReference type="RefSeq" id="WP_123215821.1">
    <property type="nucleotide sequence ID" value="NZ_RJTM01000068.1"/>
</dbReference>
<feature type="binding site" evidence="6">
    <location>
        <position position="45"/>
    </location>
    <ligand>
        <name>ATP</name>
        <dbReference type="ChEBI" id="CHEBI:30616"/>
    </ligand>
</feature>
<dbReference type="InterPro" id="IPR036832">
    <property type="entry name" value="PPK_N_dom_sf"/>
</dbReference>
<dbReference type="Gene3D" id="1.20.58.310">
    <property type="entry name" value="Polyphosphate kinase N-terminal domain"/>
    <property type="match status" value="1"/>
</dbReference>
<dbReference type="Pfam" id="PF13089">
    <property type="entry name" value="PP_kinase_N"/>
    <property type="match status" value="1"/>
</dbReference>
<dbReference type="InterPro" id="IPR024953">
    <property type="entry name" value="PP_kinase_middle"/>
</dbReference>
<evidence type="ECO:0000313" key="12">
    <source>
        <dbReference type="EMBL" id="RNL87871.1"/>
    </source>
</evidence>
<keyword evidence="5 6" id="KW-0067">ATP-binding</keyword>
<feature type="domain" description="Polyphosphate kinase N-terminal" evidence="9">
    <location>
        <begin position="7"/>
        <end position="113"/>
    </location>
</feature>
<reference evidence="12 13" key="1">
    <citation type="submission" date="2018-10" db="EMBL/GenBank/DDBJ databases">
        <title>Sinomicrobium pectinilyticum sp. nov., a pectinase-producing bacterium isolated from alkaline and saline soil, and emended description of the genus Sinomicrobium.</title>
        <authorList>
            <person name="Cheng B."/>
            <person name="Li C."/>
            <person name="Lai Q."/>
            <person name="Du M."/>
            <person name="Shao Z."/>
            <person name="Xu P."/>
            <person name="Yang C."/>
        </authorList>
    </citation>
    <scope>NUCLEOTIDE SEQUENCE [LARGE SCALE GENOMIC DNA]</scope>
    <source>
        <strain evidence="12 13">5DNS001</strain>
    </source>
</reference>
<gene>
    <name evidence="12" type="primary">ppk1</name>
    <name evidence="6" type="synonym">ppk</name>
    <name evidence="12" type="ORF">ED312_09600</name>
</gene>
<evidence type="ECO:0000256" key="4">
    <source>
        <dbReference type="ARBA" id="ARBA00022777"/>
    </source>
</evidence>
<comment type="PTM">
    <text evidence="6 7">An intermediate of this reaction is the autophosphorylated ppk in which a phosphate is covalently linked to a histidine residue through a N-P bond.</text>
</comment>
<comment type="similarity">
    <text evidence="6 7">Belongs to the polyphosphate kinase 1 (PPK1) family.</text>
</comment>
<dbReference type="Gene3D" id="3.30.1840.10">
    <property type="entry name" value="Polyphosphate kinase middle domain"/>
    <property type="match status" value="1"/>
</dbReference>
<dbReference type="GO" id="GO:0005524">
    <property type="term" value="F:ATP binding"/>
    <property type="evidence" value="ECO:0007669"/>
    <property type="project" value="UniProtKB-KW"/>
</dbReference>
<dbReference type="GO" id="GO:0006799">
    <property type="term" value="P:polyphosphate biosynthetic process"/>
    <property type="evidence" value="ECO:0007669"/>
    <property type="project" value="UniProtKB-UniRule"/>
</dbReference>
<keyword evidence="2 6" id="KW-0808">Transferase</keyword>
<feature type="binding site" evidence="6">
    <location>
        <position position="583"/>
    </location>
    <ligand>
        <name>ATP</name>
        <dbReference type="ChEBI" id="CHEBI:30616"/>
    </ligand>
</feature>
<dbReference type="InterPro" id="IPR036830">
    <property type="entry name" value="PP_kinase_middle_dom_sf"/>
</dbReference>
<dbReference type="SUPFAM" id="SSF143724">
    <property type="entry name" value="PHP14-like"/>
    <property type="match status" value="1"/>
</dbReference>
<dbReference type="PANTHER" id="PTHR30218:SF0">
    <property type="entry name" value="POLYPHOSPHATE KINASE"/>
    <property type="match status" value="1"/>
</dbReference>
<feature type="binding site" evidence="6">
    <location>
        <position position="395"/>
    </location>
    <ligand>
        <name>Mg(2+)</name>
        <dbReference type="ChEBI" id="CHEBI:18420"/>
    </ligand>
</feature>
<dbReference type="Pfam" id="PF13090">
    <property type="entry name" value="PP_kinase_C"/>
    <property type="match status" value="1"/>
</dbReference>
<dbReference type="InterPro" id="IPR041108">
    <property type="entry name" value="PP_kinase_C_1"/>
</dbReference>
<comment type="caution">
    <text evidence="12">The sequence shown here is derived from an EMBL/GenBank/DDBJ whole genome shotgun (WGS) entry which is preliminary data.</text>
</comment>
<evidence type="ECO:0000256" key="6">
    <source>
        <dbReference type="HAMAP-Rule" id="MF_00347"/>
    </source>
</evidence>
<dbReference type="PANTHER" id="PTHR30218">
    <property type="entry name" value="POLYPHOSPHATE KINASE"/>
    <property type="match status" value="1"/>
</dbReference>
<dbReference type="GO" id="GO:0046872">
    <property type="term" value="F:metal ion binding"/>
    <property type="evidence" value="ECO:0007669"/>
    <property type="project" value="UniProtKB-KW"/>
</dbReference>
<dbReference type="InterPro" id="IPR003414">
    <property type="entry name" value="PP_kinase"/>
</dbReference>
<dbReference type="NCBIfam" id="NF003917">
    <property type="entry name" value="PRK05443.1-1"/>
    <property type="match status" value="1"/>
</dbReference>
<organism evidence="12 13">
    <name type="scientific">Sinomicrobium pectinilyticum</name>
    <dbReference type="NCBI Taxonomy" id="1084421"/>
    <lineage>
        <taxon>Bacteria</taxon>
        <taxon>Pseudomonadati</taxon>
        <taxon>Bacteroidota</taxon>
        <taxon>Flavobacteriia</taxon>
        <taxon>Flavobacteriales</taxon>
        <taxon>Flavobacteriaceae</taxon>
        <taxon>Sinomicrobium</taxon>
    </lineage>
</organism>
<evidence type="ECO:0000313" key="13">
    <source>
        <dbReference type="Proteomes" id="UP000267469"/>
    </source>
</evidence>
<dbReference type="NCBIfam" id="TIGR03705">
    <property type="entry name" value="poly_P_kin"/>
    <property type="match status" value="1"/>
</dbReference>
<keyword evidence="3 6" id="KW-0547">Nucleotide-binding</keyword>
<protein>
    <recommendedName>
        <fullName evidence="6 7">Polyphosphate kinase</fullName>
        <ecNumber evidence="6 7">2.7.4.1</ecNumber>
    </recommendedName>
    <alternativeName>
        <fullName evidence="6">ATP-polyphosphate phosphotransferase</fullName>
    </alternativeName>
    <alternativeName>
        <fullName evidence="6">Polyphosphoric acid kinase</fullName>
    </alternativeName>
</protein>
<dbReference type="AlphaFoldDB" id="A0A3N0EJ66"/>
<dbReference type="Proteomes" id="UP000267469">
    <property type="component" value="Unassembled WGS sequence"/>
</dbReference>
<dbReference type="InterPro" id="IPR025198">
    <property type="entry name" value="PPK_N_dom"/>
</dbReference>
<feature type="domain" description="Polyphosphate kinase middle" evidence="8">
    <location>
        <begin position="150"/>
        <end position="296"/>
    </location>
</feature>